<organism evidence="2">
    <name type="scientific">Neobodo designis</name>
    <name type="common">Flagellated protozoan</name>
    <name type="synonym">Bodo designis</name>
    <dbReference type="NCBI Taxonomy" id="312471"/>
    <lineage>
        <taxon>Eukaryota</taxon>
        <taxon>Discoba</taxon>
        <taxon>Euglenozoa</taxon>
        <taxon>Kinetoplastea</taxon>
        <taxon>Metakinetoplastina</taxon>
        <taxon>Neobodonida</taxon>
        <taxon>Neobodo</taxon>
    </lineage>
</organism>
<protein>
    <submittedName>
        <fullName evidence="2">Uncharacterized protein</fullName>
    </submittedName>
</protein>
<dbReference type="SUPFAM" id="SSF53474">
    <property type="entry name" value="alpha/beta-Hydrolases"/>
    <property type="match status" value="1"/>
</dbReference>
<feature type="region of interest" description="Disordered" evidence="1">
    <location>
        <begin position="590"/>
        <end position="609"/>
    </location>
</feature>
<accession>A0A7S1Q3D2</accession>
<dbReference type="AlphaFoldDB" id="A0A7S1Q3D2"/>
<name>A0A7S1Q3D2_NEODS</name>
<reference evidence="2" key="1">
    <citation type="submission" date="2021-01" db="EMBL/GenBank/DDBJ databases">
        <authorList>
            <person name="Corre E."/>
            <person name="Pelletier E."/>
            <person name="Niang G."/>
            <person name="Scheremetjew M."/>
            <person name="Finn R."/>
            <person name="Kale V."/>
            <person name="Holt S."/>
            <person name="Cochrane G."/>
            <person name="Meng A."/>
            <person name="Brown T."/>
            <person name="Cohen L."/>
        </authorList>
    </citation>
    <scope>NUCLEOTIDE SEQUENCE</scope>
    <source>
        <strain evidence="2">CCAP 1951/1</strain>
    </source>
</reference>
<gene>
    <name evidence="2" type="ORF">NDES1114_LOCUS15863</name>
</gene>
<dbReference type="InterPro" id="IPR029058">
    <property type="entry name" value="AB_hydrolase_fold"/>
</dbReference>
<feature type="region of interest" description="Disordered" evidence="1">
    <location>
        <begin position="88"/>
        <end position="153"/>
    </location>
</feature>
<proteinExistence type="predicted"/>
<feature type="compositionally biased region" description="Low complexity" evidence="1">
    <location>
        <begin position="132"/>
        <end position="146"/>
    </location>
</feature>
<feature type="compositionally biased region" description="Basic and acidic residues" evidence="1">
    <location>
        <begin position="546"/>
        <end position="571"/>
    </location>
</feature>
<feature type="compositionally biased region" description="Low complexity" evidence="1">
    <location>
        <begin position="105"/>
        <end position="125"/>
    </location>
</feature>
<dbReference type="EMBL" id="HBGF01023983">
    <property type="protein sequence ID" value="CAD9118141.1"/>
    <property type="molecule type" value="Transcribed_RNA"/>
</dbReference>
<dbReference type="Gene3D" id="3.40.50.1820">
    <property type="entry name" value="alpha/beta hydrolase"/>
    <property type="match status" value="1"/>
</dbReference>
<evidence type="ECO:0000256" key="1">
    <source>
        <dbReference type="SAM" id="MobiDB-lite"/>
    </source>
</evidence>
<sequence length="609" mass="68186">MRRGAARQLCRVAPLPTAALGGRVIGASAVASSALPPVGPSTWVRGFHQWRISNEDVRRFEEELRMNQEAIEEEKNETATEIRVESTRYVGVPPEEQAADGGGAKAAKAEPTPAAADQANTTAQASGDKTSTDATQGSADAASSSSPVPPLDELLAGEEPVTATTEVESGEFLYGGVTEADERRKREEAVRKMYDNYGVGDVAVAKGRMRFTQPEDEFAIAMQRAAAKNRQRGPYVDSKTADIEPFDVDDRRRRAVDRVPQMEEQYEGNETSFRRLPRGFKIPEEYHLRHMYPMMTRMKLVWEMADCVDGDARDIYERNANGIKHGIIYPPDFDESKTYPVMVALSDARGMEYDVEDLCANFFERDEFLKGLQEQQWIILFPCINSKQSQGFPMEAVVARFCDWASARYNCEHGKPHLFGRGLGGHLALRTTTYHKAIAMSVIAIVGRLAAPFRPLERPQKLIHNMEGTHSLVIVPGQTRKVDWMYKWKALMDLNYIRPPTRFIHFAEVMDAQVVYAINPIEFLNYLLYFRRNPLHSSLGAADPSARQEAEQAEERASWDAEKFRDYSDAKGDPLGTVTYEWIDGRSDADKAMGQQSGKTYVAEDGSVA</sequence>
<feature type="region of interest" description="Disordered" evidence="1">
    <location>
        <begin position="540"/>
        <end position="571"/>
    </location>
</feature>
<evidence type="ECO:0000313" key="2">
    <source>
        <dbReference type="EMBL" id="CAD9118141.1"/>
    </source>
</evidence>